<evidence type="ECO:0000313" key="5">
    <source>
        <dbReference type="EMBL" id="KAF2142208.1"/>
    </source>
</evidence>
<gene>
    <name evidence="5" type="ORF">K452DRAFT_318494</name>
</gene>
<feature type="compositionally biased region" description="Acidic residues" evidence="4">
    <location>
        <begin position="345"/>
        <end position="389"/>
    </location>
</feature>
<dbReference type="GO" id="GO:0005096">
    <property type="term" value="F:GTPase activator activity"/>
    <property type="evidence" value="ECO:0007669"/>
    <property type="project" value="UniProtKB-KW"/>
</dbReference>
<dbReference type="GO" id="GO:0005829">
    <property type="term" value="C:cytosol"/>
    <property type="evidence" value="ECO:0007669"/>
    <property type="project" value="TreeGrafter"/>
</dbReference>
<dbReference type="GO" id="GO:0006913">
    <property type="term" value="P:nucleocytoplasmic transport"/>
    <property type="evidence" value="ECO:0007669"/>
    <property type="project" value="TreeGrafter"/>
</dbReference>
<keyword evidence="1" id="KW-0343">GTPase activation</keyword>
<dbReference type="GeneID" id="54301656"/>
<evidence type="ECO:0000256" key="3">
    <source>
        <dbReference type="ARBA" id="ARBA00022737"/>
    </source>
</evidence>
<keyword evidence="6" id="KW-1185">Reference proteome</keyword>
<dbReference type="Proteomes" id="UP000799438">
    <property type="component" value="Unassembled WGS sequence"/>
</dbReference>
<dbReference type="AlphaFoldDB" id="A0A6A6BF74"/>
<feature type="compositionally biased region" description="Basic and acidic residues" evidence="4">
    <location>
        <begin position="390"/>
        <end position="400"/>
    </location>
</feature>
<dbReference type="PANTHER" id="PTHR24113">
    <property type="entry name" value="RAN GTPASE-ACTIVATING PROTEIN 1"/>
    <property type="match status" value="1"/>
</dbReference>
<dbReference type="SUPFAM" id="SSF52047">
    <property type="entry name" value="RNI-like"/>
    <property type="match status" value="1"/>
</dbReference>
<dbReference type="CDD" id="cd00116">
    <property type="entry name" value="LRR_RI"/>
    <property type="match status" value="1"/>
</dbReference>
<reference evidence="5" key="1">
    <citation type="journal article" date="2020" name="Stud. Mycol.">
        <title>101 Dothideomycetes genomes: a test case for predicting lifestyles and emergence of pathogens.</title>
        <authorList>
            <person name="Haridas S."/>
            <person name="Albert R."/>
            <person name="Binder M."/>
            <person name="Bloem J."/>
            <person name="Labutti K."/>
            <person name="Salamov A."/>
            <person name="Andreopoulos B."/>
            <person name="Baker S."/>
            <person name="Barry K."/>
            <person name="Bills G."/>
            <person name="Bluhm B."/>
            <person name="Cannon C."/>
            <person name="Castanera R."/>
            <person name="Culley D."/>
            <person name="Daum C."/>
            <person name="Ezra D."/>
            <person name="Gonzalez J."/>
            <person name="Henrissat B."/>
            <person name="Kuo A."/>
            <person name="Liang C."/>
            <person name="Lipzen A."/>
            <person name="Lutzoni F."/>
            <person name="Magnuson J."/>
            <person name="Mondo S."/>
            <person name="Nolan M."/>
            <person name="Ohm R."/>
            <person name="Pangilinan J."/>
            <person name="Park H.-J."/>
            <person name="Ramirez L."/>
            <person name="Alfaro M."/>
            <person name="Sun H."/>
            <person name="Tritt A."/>
            <person name="Yoshinaga Y."/>
            <person name="Zwiers L.-H."/>
            <person name="Turgeon B."/>
            <person name="Goodwin S."/>
            <person name="Spatafora J."/>
            <person name="Crous P."/>
            <person name="Grigoriev I."/>
        </authorList>
    </citation>
    <scope>NUCLEOTIDE SEQUENCE</scope>
    <source>
        <strain evidence="5">CBS 121167</strain>
    </source>
</reference>
<sequence>MATSKVFSLEGKGLKLTTAEDIEPHIQPLKDNADVEEVIFVGNTLGVEASEALAKVLETKKNLKVANFADIFTSRLLSEIPQALSSILTALLNIPNLHTINLSDNAFGLNTQAPLVAFISAHVPLQHLILNNNGLGPAAGVLVADALSTLADKKAEARQADASATIPDLETVICGRNRLENGSMEAWAKAYSKHDKIRLIKMVQNGIRQEGITHLLKHGLRTAEQLRVLDLQDNTFTAMGARALADVVGGWAYLRELGVGDCLLSKKGGVLLGKALARGGNKELEILRLQYNEIDAKGLESLANATVDALPKLRRFEINGNRFSEDDESIEKLREAFDERKEAADPEFVDALPENEEWGLDELDELDDESDEEEGEDEDEDEEGVDADDQAERVVKRAEEAEQAAVAQEKDKSVDALADMLDKTAL</sequence>
<accession>A0A6A6BF74</accession>
<evidence type="ECO:0008006" key="7">
    <source>
        <dbReference type="Google" id="ProtNLM"/>
    </source>
</evidence>
<organism evidence="5 6">
    <name type="scientific">Aplosporella prunicola CBS 121167</name>
    <dbReference type="NCBI Taxonomy" id="1176127"/>
    <lineage>
        <taxon>Eukaryota</taxon>
        <taxon>Fungi</taxon>
        <taxon>Dikarya</taxon>
        <taxon>Ascomycota</taxon>
        <taxon>Pezizomycotina</taxon>
        <taxon>Dothideomycetes</taxon>
        <taxon>Dothideomycetes incertae sedis</taxon>
        <taxon>Botryosphaeriales</taxon>
        <taxon>Aplosporellaceae</taxon>
        <taxon>Aplosporella</taxon>
    </lineage>
</organism>
<evidence type="ECO:0000313" key="6">
    <source>
        <dbReference type="Proteomes" id="UP000799438"/>
    </source>
</evidence>
<dbReference type="SMART" id="SM00368">
    <property type="entry name" value="LRR_RI"/>
    <property type="match status" value="7"/>
</dbReference>
<evidence type="ECO:0000256" key="4">
    <source>
        <dbReference type="SAM" id="MobiDB-lite"/>
    </source>
</evidence>
<keyword evidence="2" id="KW-0433">Leucine-rich repeat</keyword>
<evidence type="ECO:0000256" key="2">
    <source>
        <dbReference type="ARBA" id="ARBA00022614"/>
    </source>
</evidence>
<keyword evidence="3" id="KW-0677">Repeat</keyword>
<dbReference type="InterPro" id="IPR001611">
    <property type="entry name" value="Leu-rich_rpt"/>
</dbReference>
<dbReference type="InterPro" id="IPR032675">
    <property type="entry name" value="LRR_dom_sf"/>
</dbReference>
<proteinExistence type="predicted"/>
<feature type="region of interest" description="Disordered" evidence="4">
    <location>
        <begin position="341"/>
        <end position="426"/>
    </location>
</feature>
<dbReference type="EMBL" id="ML995485">
    <property type="protein sequence ID" value="KAF2142208.1"/>
    <property type="molecule type" value="Genomic_DNA"/>
</dbReference>
<dbReference type="GO" id="GO:0048471">
    <property type="term" value="C:perinuclear region of cytoplasm"/>
    <property type="evidence" value="ECO:0007669"/>
    <property type="project" value="TreeGrafter"/>
</dbReference>
<dbReference type="RefSeq" id="XP_033397920.1">
    <property type="nucleotide sequence ID" value="XM_033544160.1"/>
</dbReference>
<dbReference type="GO" id="GO:0005634">
    <property type="term" value="C:nucleus"/>
    <property type="evidence" value="ECO:0007669"/>
    <property type="project" value="TreeGrafter"/>
</dbReference>
<dbReference type="InterPro" id="IPR027038">
    <property type="entry name" value="RanGap"/>
</dbReference>
<feature type="compositionally biased region" description="Basic and acidic residues" evidence="4">
    <location>
        <begin position="408"/>
        <end position="426"/>
    </location>
</feature>
<dbReference type="Pfam" id="PF13516">
    <property type="entry name" value="LRR_6"/>
    <property type="match status" value="2"/>
</dbReference>
<dbReference type="OrthoDB" id="184583at2759"/>
<dbReference type="GO" id="GO:0031267">
    <property type="term" value="F:small GTPase binding"/>
    <property type="evidence" value="ECO:0007669"/>
    <property type="project" value="TreeGrafter"/>
</dbReference>
<protein>
    <recommendedName>
        <fullName evidence="7">Ran-GTPase activating protein 1 C-terminal domain-containing protein</fullName>
    </recommendedName>
</protein>
<dbReference type="PANTHER" id="PTHR24113:SF12">
    <property type="entry name" value="RAN GTPASE-ACTIVATING PROTEIN 1"/>
    <property type="match status" value="1"/>
</dbReference>
<evidence type="ECO:0000256" key="1">
    <source>
        <dbReference type="ARBA" id="ARBA00022468"/>
    </source>
</evidence>
<name>A0A6A6BF74_9PEZI</name>
<dbReference type="Gene3D" id="3.80.10.10">
    <property type="entry name" value="Ribonuclease Inhibitor"/>
    <property type="match status" value="1"/>
</dbReference>